<dbReference type="SUPFAM" id="SSF53335">
    <property type="entry name" value="S-adenosyl-L-methionine-dependent methyltransferases"/>
    <property type="match status" value="1"/>
</dbReference>
<dbReference type="Pfam" id="PF13489">
    <property type="entry name" value="Methyltransf_23"/>
    <property type="match status" value="1"/>
</dbReference>
<dbReference type="eggNOG" id="COG2226">
    <property type="taxonomic scope" value="Bacteria"/>
</dbReference>
<evidence type="ECO:0000313" key="2">
    <source>
        <dbReference type="Proteomes" id="UP000001317"/>
    </source>
</evidence>
<dbReference type="RefSeq" id="WP_012277062.1">
    <property type="nucleotide sequence ID" value="NC_010334.1"/>
</dbReference>
<gene>
    <name evidence="1" type="ordered locus">Shal_1966</name>
</gene>
<name>B0TSF0_SHEHH</name>
<sequence>MPATQNLHATTNFYNTHADKLAGQYDSKTFVEVHDSWIDHLADIFASHAKQKQVPLGKYKGLVNALDIGAGSGRDAKYLAEQTSPNQSVVVYAVEPANQLAAIGQSVTQDLNVTWLQDSLPELNLLPELSSLTKRDGLAKIGRQDKTNLTFDLILLSAIWMHIPESQRLSSLTRLAQLLEPQGKLIITLRHGPSGDERVMHQVSIQELKTLSKKLGLSIIGCSTAEHDKLGRTEVYWETVVLQTAVNLTPASQALDVPSDGKVR</sequence>
<accession>B0TSF0</accession>
<dbReference type="Proteomes" id="UP000001317">
    <property type="component" value="Chromosome"/>
</dbReference>
<dbReference type="GO" id="GO:0032259">
    <property type="term" value="P:methylation"/>
    <property type="evidence" value="ECO:0007669"/>
    <property type="project" value="UniProtKB-KW"/>
</dbReference>
<keyword evidence="1" id="KW-0808">Transferase</keyword>
<dbReference type="KEGG" id="shl:Shal_1966"/>
<reference evidence="1" key="1">
    <citation type="submission" date="2008-01" db="EMBL/GenBank/DDBJ databases">
        <title>Complete sequence of Shewanella halifaxensis HAW-EB4.</title>
        <authorList>
            <consortium name="US DOE Joint Genome Institute"/>
            <person name="Copeland A."/>
            <person name="Lucas S."/>
            <person name="Lapidus A."/>
            <person name="Glavina del Rio T."/>
            <person name="Dalin E."/>
            <person name="Tice H."/>
            <person name="Bruce D."/>
            <person name="Goodwin L."/>
            <person name="Pitluck S."/>
            <person name="Sims D."/>
            <person name="Brettin T."/>
            <person name="Detter J.C."/>
            <person name="Han C."/>
            <person name="Kuske C.R."/>
            <person name="Schmutz J."/>
            <person name="Larimer F."/>
            <person name="Land M."/>
            <person name="Hauser L."/>
            <person name="Kyrpides N."/>
            <person name="Kim E."/>
            <person name="Zhao J.-S."/>
            <person name="Richardson P."/>
        </authorList>
    </citation>
    <scope>NUCLEOTIDE SEQUENCE [LARGE SCALE GENOMIC DNA]</scope>
    <source>
        <strain evidence="1">HAW-EB4</strain>
    </source>
</reference>
<keyword evidence="1" id="KW-0489">Methyltransferase</keyword>
<dbReference type="EMBL" id="CP000931">
    <property type="protein sequence ID" value="ABZ76530.1"/>
    <property type="molecule type" value="Genomic_DNA"/>
</dbReference>
<dbReference type="HOGENOM" id="CLU_092062_0_0_6"/>
<dbReference type="InterPro" id="IPR029063">
    <property type="entry name" value="SAM-dependent_MTases_sf"/>
</dbReference>
<organism evidence="1 2">
    <name type="scientific">Shewanella halifaxensis (strain HAW-EB4)</name>
    <dbReference type="NCBI Taxonomy" id="458817"/>
    <lineage>
        <taxon>Bacteria</taxon>
        <taxon>Pseudomonadati</taxon>
        <taxon>Pseudomonadota</taxon>
        <taxon>Gammaproteobacteria</taxon>
        <taxon>Alteromonadales</taxon>
        <taxon>Shewanellaceae</taxon>
        <taxon>Shewanella</taxon>
    </lineage>
</organism>
<protein>
    <submittedName>
        <fullName evidence="1">Methyltransferase type 11</fullName>
    </submittedName>
</protein>
<keyword evidence="2" id="KW-1185">Reference proteome</keyword>
<dbReference type="GO" id="GO:0008168">
    <property type="term" value="F:methyltransferase activity"/>
    <property type="evidence" value="ECO:0007669"/>
    <property type="project" value="UniProtKB-KW"/>
</dbReference>
<dbReference type="AlphaFoldDB" id="B0TSF0"/>
<proteinExistence type="predicted"/>
<evidence type="ECO:0000313" key="1">
    <source>
        <dbReference type="EMBL" id="ABZ76530.1"/>
    </source>
</evidence>
<dbReference type="Gene3D" id="3.40.50.150">
    <property type="entry name" value="Vaccinia Virus protein VP39"/>
    <property type="match status" value="1"/>
</dbReference>
<dbReference type="STRING" id="458817.Shal_1966"/>